<dbReference type="PANTHER" id="PTHR11473:SF24">
    <property type="entry name" value="PHENYLALANINE-4-HYDROXYLASE"/>
    <property type="match status" value="1"/>
</dbReference>
<dbReference type="NCBIfam" id="NF008877">
    <property type="entry name" value="PRK11913.1-2"/>
    <property type="match status" value="1"/>
</dbReference>
<dbReference type="InterPro" id="IPR036329">
    <property type="entry name" value="Aro-AA_hydroxylase_C_sf"/>
</dbReference>
<dbReference type="InterPro" id="IPR036951">
    <property type="entry name" value="ArAA_hydroxylase_sf"/>
</dbReference>
<proteinExistence type="inferred from homology"/>
<keyword evidence="3" id="KW-0479">Metal-binding</keyword>
<evidence type="ECO:0000256" key="5">
    <source>
        <dbReference type="ARBA" id="ARBA00023004"/>
    </source>
</evidence>
<dbReference type="EMBL" id="CP106679">
    <property type="protein sequence ID" value="UXP33609.1"/>
    <property type="molecule type" value="Genomic_DNA"/>
</dbReference>
<protein>
    <submittedName>
        <fullName evidence="8">Phenylalanine 4-monooxygenase</fullName>
        <ecNumber evidence="8">1.14.16.1</ecNumber>
    </submittedName>
</protein>
<dbReference type="Pfam" id="PF00351">
    <property type="entry name" value="Biopterin_H"/>
    <property type="match status" value="1"/>
</dbReference>
<name>A0ABY6CSW2_9BACT</name>
<accession>A0ABY6CSW2</accession>
<dbReference type="InterPro" id="IPR018301">
    <property type="entry name" value="ArAA_hydroxylase_Fe/CU_BS"/>
</dbReference>
<evidence type="ECO:0000259" key="7">
    <source>
        <dbReference type="PROSITE" id="PS51410"/>
    </source>
</evidence>
<sequence length="257" mass="30126">MLENKDPYDFPTEPLHQHYGDYRPEHFEVWRLLYDKQLLVLKDRASRAYFEGLDVCGFSADHIPLLETVNKNLDGATGWQLYIVPGLIADKPFFEFLHRKNFPVTTWLRTIKELEYLEEPDMFHDVFGHVPLLSNPHFSEFMKGLAAIALKHIENPQAIELMSRLYWFTVEFGLIQEDGKIKIYGAGIVSSPGESIYAIEDEDVPRIPYDIKTILETPFYKHDYQQQYFVINNFEQLFESLPELDSLLTSMIQTRKI</sequence>
<dbReference type="SUPFAM" id="SSF56534">
    <property type="entry name" value="Aromatic aminoacid monoxygenases, catalytic and oligomerization domains"/>
    <property type="match status" value="1"/>
</dbReference>
<dbReference type="GO" id="GO:0004505">
    <property type="term" value="F:phenylalanine 4-monooxygenase activity"/>
    <property type="evidence" value="ECO:0007669"/>
    <property type="project" value="UniProtKB-EC"/>
</dbReference>
<comment type="cofactor">
    <cofactor evidence="1">
        <name>Fe(2+)</name>
        <dbReference type="ChEBI" id="CHEBI:29033"/>
    </cofactor>
</comment>
<dbReference type="PROSITE" id="PS51410">
    <property type="entry name" value="BH4_AAA_HYDROXYL_2"/>
    <property type="match status" value="1"/>
</dbReference>
<feature type="domain" description="Biopterin-dependent aromatic amino acid hydroxylase family profile" evidence="7">
    <location>
        <begin position="1"/>
        <end position="257"/>
    </location>
</feature>
<dbReference type="Gene3D" id="1.10.800.10">
    <property type="entry name" value="Aromatic amino acid hydroxylase"/>
    <property type="match status" value="1"/>
</dbReference>
<dbReference type="PANTHER" id="PTHR11473">
    <property type="entry name" value="AROMATIC AMINO ACID HYDROXYLASE"/>
    <property type="match status" value="1"/>
</dbReference>
<dbReference type="PRINTS" id="PR00372">
    <property type="entry name" value="FYWHYDRXLASE"/>
</dbReference>
<dbReference type="PROSITE" id="PS00367">
    <property type="entry name" value="BH4_AAA_HYDROXYL_1"/>
    <property type="match status" value="1"/>
</dbReference>
<evidence type="ECO:0000313" key="9">
    <source>
        <dbReference type="Proteomes" id="UP001065174"/>
    </source>
</evidence>
<keyword evidence="5" id="KW-0408">Iron</keyword>
<dbReference type="Proteomes" id="UP001065174">
    <property type="component" value="Chromosome"/>
</dbReference>
<keyword evidence="6" id="KW-0503">Monooxygenase</keyword>
<dbReference type="RefSeq" id="WP_262311038.1">
    <property type="nucleotide sequence ID" value="NZ_CP106679.1"/>
</dbReference>
<organism evidence="8 9">
    <name type="scientific">Reichenbachiella agarivorans</name>
    <dbReference type="NCBI Taxonomy" id="2979464"/>
    <lineage>
        <taxon>Bacteria</taxon>
        <taxon>Pseudomonadati</taxon>
        <taxon>Bacteroidota</taxon>
        <taxon>Cytophagia</taxon>
        <taxon>Cytophagales</taxon>
        <taxon>Reichenbachiellaceae</taxon>
        <taxon>Reichenbachiella</taxon>
    </lineage>
</organism>
<keyword evidence="4 8" id="KW-0560">Oxidoreductase</keyword>
<evidence type="ECO:0000256" key="3">
    <source>
        <dbReference type="ARBA" id="ARBA00022723"/>
    </source>
</evidence>
<evidence type="ECO:0000256" key="6">
    <source>
        <dbReference type="ARBA" id="ARBA00023033"/>
    </source>
</evidence>
<reference evidence="8" key="1">
    <citation type="submission" date="2022-09" db="EMBL/GenBank/DDBJ databases">
        <title>Comparative genomics and taxonomic characterization of three novel marine species of genus Reichenbachiella exhibiting antioxidant and polysaccharide degradation activities.</title>
        <authorList>
            <person name="Muhammad N."/>
            <person name="Lee Y.-J."/>
            <person name="Ko J."/>
            <person name="Kim S.-G."/>
        </authorList>
    </citation>
    <scope>NUCLEOTIDE SEQUENCE</scope>
    <source>
        <strain evidence="8">BKB1-1</strain>
    </source>
</reference>
<evidence type="ECO:0000256" key="1">
    <source>
        <dbReference type="ARBA" id="ARBA00001954"/>
    </source>
</evidence>
<comment type="similarity">
    <text evidence="2">Belongs to the biopterin-dependent aromatic amino acid hydroxylase family.</text>
</comment>
<evidence type="ECO:0000256" key="4">
    <source>
        <dbReference type="ARBA" id="ARBA00023002"/>
    </source>
</evidence>
<evidence type="ECO:0000256" key="2">
    <source>
        <dbReference type="ARBA" id="ARBA00009712"/>
    </source>
</evidence>
<gene>
    <name evidence="8" type="ORF">N6H18_06535</name>
</gene>
<evidence type="ECO:0000313" key="8">
    <source>
        <dbReference type="EMBL" id="UXP33609.1"/>
    </source>
</evidence>
<dbReference type="InterPro" id="IPR001273">
    <property type="entry name" value="ArAA_hydroxylase"/>
</dbReference>
<dbReference type="InterPro" id="IPR019774">
    <property type="entry name" value="Aromatic-AA_hydroxylase_C"/>
</dbReference>
<keyword evidence="9" id="KW-1185">Reference proteome</keyword>
<dbReference type="EC" id="1.14.16.1" evidence="8"/>